<reference evidence="3 4" key="1">
    <citation type="submission" date="2019-08" db="EMBL/GenBank/DDBJ databases">
        <authorList>
            <person name="Shi S."/>
        </authorList>
    </citation>
    <scope>NUCLEOTIDE SEQUENCE [LARGE SCALE GENOMIC DNA]</scope>
    <source>
        <strain evidence="3 4">GY10130</strain>
    </source>
</reference>
<gene>
    <name evidence="3" type="ORF">FVR03_18090</name>
</gene>
<name>A0A5C8JB45_9BACT</name>
<dbReference type="EMBL" id="VRTY01000082">
    <property type="protein sequence ID" value="TXK33907.1"/>
    <property type="molecule type" value="Genomic_DNA"/>
</dbReference>
<evidence type="ECO:0000313" key="3">
    <source>
        <dbReference type="EMBL" id="TXK33907.1"/>
    </source>
</evidence>
<comment type="caution">
    <text evidence="3">The sequence shown here is derived from an EMBL/GenBank/DDBJ whole genome shotgun (WGS) entry which is preliminary data.</text>
</comment>
<keyword evidence="1" id="KW-0812">Transmembrane</keyword>
<dbReference type="Gene3D" id="3.20.20.150">
    <property type="entry name" value="Divalent-metal-dependent TIM barrel enzymes"/>
    <property type="match status" value="1"/>
</dbReference>
<accession>A0A5C8JB45</accession>
<proteinExistence type="predicted"/>
<dbReference type="Pfam" id="PF01261">
    <property type="entry name" value="AP_endonuc_2"/>
    <property type="match status" value="1"/>
</dbReference>
<dbReference type="PANTHER" id="PTHR12110">
    <property type="entry name" value="HYDROXYPYRUVATE ISOMERASE"/>
    <property type="match status" value="1"/>
</dbReference>
<dbReference type="AlphaFoldDB" id="A0A5C8JB45"/>
<evidence type="ECO:0000259" key="2">
    <source>
        <dbReference type="Pfam" id="PF01261"/>
    </source>
</evidence>
<keyword evidence="1" id="KW-0472">Membrane</keyword>
<dbReference type="PANTHER" id="PTHR12110:SF41">
    <property type="entry name" value="INOSOSE DEHYDRATASE"/>
    <property type="match status" value="1"/>
</dbReference>
<dbReference type="OrthoDB" id="1411356at2"/>
<evidence type="ECO:0000256" key="1">
    <source>
        <dbReference type="SAM" id="Phobius"/>
    </source>
</evidence>
<feature type="domain" description="Xylose isomerase-like TIM barrel" evidence="2">
    <location>
        <begin position="86"/>
        <end position="309"/>
    </location>
</feature>
<dbReference type="InterPro" id="IPR050312">
    <property type="entry name" value="IolE/XylAMocC-like"/>
</dbReference>
<protein>
    <submittedName>
        <fullName evidence="3">Sugar phosphate isomerase/epimerase</fullName>
    </submittedName>
</protein>
<keyword evidence="4" id="KW-1185">Reference proteome</keyword>
<dbReference type="RefSeq" id="WP_147923176.1">
    <property type="nucleotide sequence ID" value="NZ_VRTY01000082.1"/>
</dbReference>
<dbReference type="GO" id="GO:0016853">
    <property type="term" value="F:isomerase activity"/>
    <property type="evidence" value="ECO:0007669"/>
    <property type="project" value="UniProtKB-KW"/>
</dbReference>
<feature type="transmembrane region" description="Helical" evidence="1">
    <location>
        <begin position="26"/>
        <end position="45"/>
    </location>
</feature>
<organism evidence="3 4">
    <name type="scientific">Pontibacter qinzhouensis</name>
    <dbReference type="NCBI Taxonomy" id="2603253"/>
    <lineage>
        <taxon>Bacteria</taxon>
        <taxon>Pseudomonadati</taxon>
        <taxon>Bacteroidota</taxon>
        <taxon>Cytophagia</taxon>
        <taxon>Cytophagales</taxon>
        <taxon>Hymenobacteraceae</taxon>
        <taxon>Pontibacter</taxon>
    </lineage>
</organism>
<keyword evidence="1" id="KW-1133">Transmembrane helix</keyword>
<evidence type="ECO:0000313" key="4">
    <source>
        <dbReference type="Proteomes" id="UP000321926"/>
    </source>
</evidence>
<keyword evidence="3" id="KW-0413">Isomerase</keyword>
<dbReference type="InterPro" id="IPR036237">
    <property type="entry name" value="Xyl_isomerase-like_sf"/>
</dbReference>
<dbReference type="PROSITE" id="PS51318">
    <property type="entry name" value="TAT"/>
    <property type="match status" value="1"/>
</dbReference>
<dbReference type="InterPro" id="IPR013022">
    <property type="entry name" value="Xyl_isomerase-like_TIM-brl"/>
</dbReference>
<dbReference type="SUPFAM" id="SSF51658">
    <property type="entry name" value="Xylose isomerase-like"/>
    <property type="match status" value="1"/>
</dbReference>
<dbReference type="InterPro" id="IPR006311">
    <property type="entry name" value="TAT_signal"/>
</dbReference>
<sequence length="327" mass="36191">MKDSKKQLITTAPPEKAKTTAINRRHFLGGAATLAAGLLVFPDLLAGSSARKVNSIESIFAADKRYKIAVIDLMILKRQKISALPLAKEIGADGLEIDMGGLGNRDTFESKLADPEMRQQYLDKAKELNLELCSLAMTGFYAQSFAERPTYQQMVGDTIETMKQMNIKTAFLPLGVKGDLVQHPHLRPAIVERLKVVGKMAEAAGVVIGIETALDAKGEKKLLKDVGSNGIKIYFNFSNPLKEGRDLHKELKTLGKDRICMIHASDEDGVWLENNTRLDMQKVKQTLDKMGWSGWLVVERSRDASNPRDVKGNFGANTRYLKSVFQA</sequence>
<dbReference type="Proteomes" id="UP000321926">
    <property type="component" value="Unassembled WGS sequence"/>
</dbReference>